<dbReference type="Gene3D" id="2.60.120.260">
    <property type="entry name" value="Galactose-binding domain-like"/>
    <property type="match status" value="1"/>
</dbReference>
<organism evidence="3 4">
    <name type="scientific">Trametes cubensis</name>
    <dbReference type="NCBI Taxonomy" id="1111947"/>
    <lineage>
        <taxon>Eukaryota</taxon>
        <taxon>Fungi</taxon>
        <taxon>Dikarya</taxon>
        <taxon>Basidiomycota</taxon>
        <taxon>Agaricomycotina</taxon>
        <taxon>Agaricomycetes</taxon>
        <taxon>Polyporales</taxon>
        <taxon>Polyporaceae</taxon>
        <taxon>Trametes</taxon>
    </lineage>
</organism>
<evidence type="ECO:0000256" key="2">
    <source>
        <dbReference type="SAM" id="Phobius"/>
    </source>
</evidence>
<reference evidence="3" key="1">
    <citation type="submission" date="2022-11" db="EMBL/GenBank/DDBJ databases">
        <title>Genome Sequence of Cubamyces cubensis.</title>
        <authorList>
            <person name="Buettner E."/>
        </authorList>
    </citation>
    <scope>NUCLEOTIDE SEQUENCE</scope>
    <source>
        <strain evidence="3">MPL-01</strain>
    </source>
</reference>
<evidence type="ECO:0000256" key="1">
    <source>
        <dbReference type="SAM" id="MobiDB-lite"/>
    </source>
</evidence>
<evidence type="ECO:0000313" key="4">
    <source>
        <dbReference type="Proteomes" id="UP001215151"/>
    </source>
</evidence>
<protein>
    <recommendedName>
        <fullName evidence="5">Transmembrane protein</fullName>
    </recommendedName>
</protein>
<keyword evidence="2" id="KW-1133">Transmembrane helix</keyword>
<proteinExistence type="predicted"/>
<evidence type="ECO:0000313" key="3">
    <source>
        <dbReference type="EMBL" id="KAJ8483168.1"/>
    </source>
</evidence>
<feature type="compositionally biased region" description="Low complexity" evidence="1">
    <location>
        <begin position="329"/>
        <end position="341"/>
    </location>
</feature>
<dbReference type="Proteomes" id="UP001215151">
    <property type="component" value="Unassembled WGS sequence"/>
</dbReference>
<dbReference type="EMBL" id="JAPEVG010000099">
    <property type="protein sequence ID" value="KAJ8483168.1"/>
    <property type="molecule type" value="Genomic_DNA"/>
</dbReference>
<gene>
    <name evidence="3" type="ORF">ONZ51_g4900</name>
</gene>
<comment type="caution">
    <text evidence="3">The sequence shown here is derived from an EMBL/GenBank/DDBJ whole genome shotgun (WGS) entry which is preliminary data.</text>
</comment>
<feature type="compositionally biased region" description="Low complexity" evidence="1">
    <location>
        <begin position="251"/>
        <end position="266"/>
    </location>
</feature>
<feature type="region of interest" description="Disordered" evidence="1">
    <location>
        <begin position="248"/>
        <end position="374"/>
    </location>
</feature>
<sequence>MTSTDPYVYVDDNDWRVKFSDNWGQSNASAAYNGTLHYAKPRGATVTFSFNGTFVAVIGGQGDTATFGWPSTSYAIDGDVQSTYNLATGDHALSATDFDYNVTFFSSPDLKPGEHTLVVTNLNSTWPNTYWFDYIQYLPSDSTTTSTSSMSTSSSTSAAHTQTPPKSSGTSDSGSSANTGSPVSSSSRHSTNIGAVIGGAIGGAVFVAIIGIVAVYLYLKRKARAEQGGDVFGKMHYDAPVNPYFSPPNQSIPFLPGSPSLPPSDWSEPRPGTPSVTPFQGSAASSSSRTTPPVVRHPTMRKDRSYFMQSQPSGEPSMGAGESSGFSRAESVAEFSAAGSSSGYGGAHTERAGTPVLSPSSARSPTTQEVDSGYRVPVAASIVTSLPPPYTPD</sequence>
<feature type="compositionally biased region" description="Low complexity" evidence="1">
    <location>
        <begin position="145"/>
        <end position="182"/>
    </location>
</feature>
<keyword evidence="2" id="KW-0812">Transmembrane</keyword>
<feature type="transmembrane region" description="Helical" evidence="2">
    <location>
        <begin position="193"/>
        <end position="219"/>
    </location>
</feature>
<feature type="region of interest" description="Disordered" evidence="1">
    <location>
        <begin position="145"/>
        <end position="189"/>
    </location>
</feature>
<dbReference type="AlphaFoldDB" id="A0AAD7TV98"/>
<accession>A0AAD7TV98</accession>
<evidence type="ECO:0008006" key="5">
    <source>
        <dbReference type="Google" id="ProtNLM"/>
    </source>
</evidence>
<keyword evidence="2" id="KW-0472">Membrane</keyword>
<feature type="compositionally biased region" description="Low complexity" evidence="1">
    <location>
        <begin position="282"/>
        <end position="296"/>
    </location>
</feature>
<name>A0AAD7TV98_9APHY</name>
<feature type="compositionally biased region" description="Polar residues" evidence="1">
    <location>
        <begin position="357"/>
        <end position="370"/>
    </location>
</feature>
<keyword evidence="4" id="KW-1185">Reference proteome</keyword>